<organism evidence="1">
    <name type="scientific">Schistocephalus solidus</name>
    <name type="common">Tapeworm</name>
    <dbReference type="NCBI Taxonomy" id="70667"/>
    <lineage>
        <taxon>Eukaryota</taxon>
        <taxon>Metazoa</taxon>
        <taxon>Spiralia</taxon>
        <taxon>Lophotrochozoa</taxon>
        <taxon>Platyhelminthes</taxon>
        <taxon>Cestoda</taxon>
        <taxon>Eucestoda</taxon>
        <taxon>Diphyllobothriidea</taxon>
        <taxon>Diphyllobothriidae</taxon>
        <taxon>Schistocephalus</taxon>
    </lineage>
</organism>
<evidence type="ECO:0000313" key="1">
    <source>
        <dbReference type="WBParaSite" id="SSLN_0001866401-mRNA-1"/>
    </source>
</evidence>
<dbReference type="WBParaSite" id="SSLN_0001866401-mRNA-1">
    <property type="protein sequence ID" value="SSLN_0001866401-mRNA-1"/>
    <property type="gene ID" value="SSLN_0001866401"/>
</dbReference>
<name>A0A183TND8_SCHSO</name>
<protein>
    <submittedName>
        <fullName evidence="1">Conserved oligomeric Golgi complex subunit 7</fullName>
    </submittedName>
</protein>
<reference evidence="1" key="1">
    <citation type="submission" date="2016-06" db="UniProtKB">
        <authorList>
            <consortium name="WormBaseParasite"/>
        </authorList>
    </citation>
    <scope>IDENTIFICATION</scope>
</reference>
<dbReference type="AlphaFoldDB" id="A0A183TND8"/>
<accession>A0A183TND8</accession>
<proteinExistence type="predicted"/>
<sequence>LLEVNTAALSKLDKCKALEAELQTSLSHLLDEIRSQCVARDWSVPDLTMMDKASEGVAVLHQEWRRISEEAESALQATTDQLAECEAASAAFTQALTWLRTQSTRLKTRPRLSTAVVSQFTKLQLSLRPRLTKTARDYSPELEFLESLIASQSDLYDWWKKFNEEIASGRAEVDAAFRLIEKVLQLDASAKRAEAELFTLISTTENSLIANQTSLECMRDFTAQLNAWNDWLAASTQISPSLLILIGTYSAPEVLLETGDGLVRSLSAAATRLSEAVRPTDDLTLPVIAGSQPTQDNFPATLASTLACDLVRHLSGTWQQVKSDLPQLRAQKVSNAATVQAFCSRLDELTNWVIENRRTLQEDLKPYFACRSIDCSFEELVGQFGQPVRDAMDRFADYSTRTSEYCSQVISLLQKLELRKNDFDSLREEAIRLSRLETLDPSSILAKPSDADSLLTDYTTLLADTRALVSASERRMTSQRELTQQWTTLRAQCANLQELLANCCNLTGDRHALLVRLDHLNVRPHSASHIFTLPWFSTVSAS</sequence>